<dbReference type="STRING" id="1227496.C489_01216"/>
<dbReference type="EMBL" id="AOID01000005">
    <property type="protein sequence ID" value="ELY70935.1"/>
    <property type="molecule type" value="Genomic_DNA"/>
</dbReference>
<protein>
    <submittedName>
        <fullName evidence="1">Uncharacterized protein</fullName>
    </submittedName>
</protein>
<proteinExistence type="predicted"/>
<dbReference type="Proteomes" id="UP000011632">
    <property type="component" value="Unassembled WGS sequence"/>
</dbReference>
<dbReference type="PATRIC" id="fig|1227496.3.peg.250"/>
<accession>L9YA53</accession>
<organism evidence="1 2">
    <name type="scientific">Natrinema versiforme JCM 10478</name>
    <dbReference type="NCBI Taxonomy" id="1227496"/>
    <lineage>
        <taxon>Archaea</taxon>
        <taxon>Methanobacteriati</taxon>
        <taxon>Methanobacteriota</taxon>
        <taxon>Stenosarchaea group</taxon>
        <taxon>Halobacteria</taxon>
        <taxon>Halobacteriales</taxon>
        <taxon>Natrialbaceae</taxon>
        <taxon>Natrinema</taxon>
    </lineage>
</organism>
<sequence length="166" mass="18686">MATTTDGPGSDEAGAVDLTTRVRRRILPALHRIKEPLGGYAICRQHPAEYVGTVKRGLEAVRSTLETLAFESEPIASLKVHDDGRLSAGSWVRRKSPLATWQLHVTLFRTGEGAVEVFAHREYSWLRHPYKHYTQEGWDIAGGVERMRSLLSAHGVPFWIEERVRS</sequence>
<dbReference type="RefSeq" id="WP_006429270.1">
    <property type="nucleotide sequence ID" value="NZ_AOID01000005.1"/>
</dbReference>
<evidence type="ECO:0000313" key="1">
    <source>
        <dbReference type="EMBL" id="ELY70935.1"/>
    </source>
</evidence>
<dbReference type="AlphaFoldDB" id="L9YA53"/>
<evidence type="ECO:0000313" key="2">
    <source>
        <dbReference type="Proteomes" id="UP000011632"/>
    </source>
</evidence>
<dbReference type="OrthoDB" id="335562at2157"/>
<gene>
    <name evidence="1" type="ORF">C489_01216</name>
</gene>
<reference evidence="1 2" key="1">
    <citation type="journal article" date="2014" name="PLoS Genet.">
        <title>Phylogenetically driven sequencing of extremely halophilic archaea reveals strategies for static and dynamic osmo-response.</title>
        <authorList>
            <person name="Becker E.A."/>
            <person name="Seitzer P.M."/>
            <person name="Tritt A."/>
            <person name="Larsen D."/>
            <person name="Krusor M."/>
            <person name="Yao A.I."/>
            <person name="Wu D."/>
            <person name="Madern D."/>
            <person name="Eisen J.A."/>
            <person name="Darling A.E."/>
            <person name="Facciotti M.T."/>
        </authorList>
    </citation>
    <scope>NUCLEOTIDE SEQUENCE [LARGE SCALE GENOMIC DNA]</scope>
    <source>
        <strain evidence="1 2">JCM 10478</strain>
    </source>
</reference>
<name>L9YA53_9EURY</name>
<keyword evidence="2" id="KW-1185">Reference proteome</keyword>
<comment type="caution">
    <text evidence="1">The sequence shown here is derived from an EMBL/GenBank/DDBJ whole genome shotgun (WGS) entry which is preliminary data.</text>
</comment>